<keyword evidence="7 10" id="KW-0067">ATP-binding</keyword>
<dbReference type="Gene3D" id="1.20.120.1910">
    <property type="entry name" value="Cysteine-tRNA ligase, C-terminal anti-codon recognition domain"/>
    <property type="match status" value="1"/>
</dbReference>
<feature type="binding site" evidence="10">
    <location>
        <position position="239"/>
    </location>
    <ligand>
        <name>Zn(2+)</name>
        <dbReference type="ChEBI" id="CHEBI:29105"/>
    </ligand>
</feature>
<feature type="binding site" evidence="10">
    <location>
        <position position="274"/>
    </location>
    <ligand>
        <name>ATP</name>
        <dbReference type="ChEBI" id="CHEBI:30616"/>
    </ligand>
</feature>
<comment type="similarity">
    <text evidence="1 10">Belongs to the class-I aminoacyl-tRNA synthetase family.</text>
</comment>
<dbReference type="HAMAP" id="MF_00041">
    <property type="entry name" value="Cys_tRNA_synth"/>
    <property type="match status" value="1"/>
</dbReference>
<proteinExistence type="inferred from homology"/>
<dbReference type="InterPro" id="IPR056411">
    <property type="entry name" value="CysS_C"/>
</dbReference>
<dbReference type="SUPFAM" id="SSF47323">
    <property type="entry name" value="Anticodon-binding domain of a subclass of class I aminoacyl-tRNA synthetases"/>
    <property type="match status" value="1"/>
</dbReference>
<comment type="cofactor">
    <cofactor evidence="10">
        <name>Zn(2+)</name>
        <dbReference type="ChEBI" id="CHEBI:29105"/>
    </cofactor>
    <text evidence="10">Binds 1 zinc ion per subunit.</text>
</comment>
<evidence type="ECO:0000313" key="13">
    <source>
        <dbReference type="EMBL" id="BCZ18732.1"/>
    </source>
</evidence>
<feature type="short sequence motif" description="'HIGH' region" evidence="10">
    <location>
        <begin position="30"/>
        <end position="40"/>
    </location>
</feature>
<dbReference type="EC" id="6.1.1.16" evidence="10"/>
<gene>
    <name evidence="10 13" type="primary">cysS</name>
    <name evidence="13" type="ORF">NHP190012_03740</name>
</gene>
<dbReference type="CDD" id="cd00672">
    <property type="entry name" value="CysRS_core"/>
    <property type="match status" value="1"/>
</dbReference>
<keyword evidence="3 10" id="KW-0436">Ligase</keyword>
<feature type="short sequence motif" description="'KMSKS' region" evidence="10">
    <location>
        <begin position="271"/>
        <end position="275"/>
    </location>
</feature>
<evidence type="ECO:0000256" key="3">
    <source>
        <dbReference type="ARBA" id="ARBA00022598"/>
    </source>
</evidence>
<keyword evidence="14" id="KW-1185">Reference proteome</keyword>
<dbReference type="PANTHER" id="PTHR10890:SF3">
    <property type="entry name" value="CYSTEINE--TRNA LIGASE, CYTOPLASMIC"/>
    <property type="match status" value="1"/>
</dbReference>
<evidence type="ECO:0000256" key="1">
    <source>
        <dbReference type="ARBA" id="ARBA00005594"/>
    </source>
</evidence>
<dbReference type="Gene3D" id="3.40.50.620">
    <property type="entry name" value="HUPs"/>
    <property type="match status" value="1"/>
</dbReference>
<dbReference type="Proteomes" id="UP000826146">
    <property type="component" value="Chromosome"/>
</dbReference>
<dbReference type="Pfam" id="PF23493">
    <property type="entry name" value="CysS_C"/>
    <property type="match status" value="1"/>
</dbReference>
<sequence length="473" mass="52918">MIYLFDSHRKQKCPFKPLKAPDVLIYVCGPTVYDYSHLGHARSAITFDLLSRMLTLSGYRVHLVKNFTDIDDKIIAKALQKNTDIQTLTEFFIQAYLQDMQALGVQRAKLEPKASAHLDNIVQMVQGLLDKGFAYQTPNGDVYLDTSLDKAYGSLSGHSLELESVSRIEDNPEKKHPQDFALWKAYKGKGDMGYPSALGKGRPGWHIECSAMIEASGAYTDTPYQIDIHGGGSDLFFPHHENEASQTRCAFAQELAQFWVHNGFVNISGEKMSKSLGNSFYIKDALRTYDGEVLRNYLLGVHYSAILNFSPEDLASQKKRLDKLYRLKKRALELAPAPSVANATFTHALLESMQDDLNISKALSVLEEHLHLSNEKLDNTANKVDKKHGASQILADLLFVESLLGLGGKEPSVYFQLGVDSALKEYINTQIALRQEAKKAKDFARADEIRQALSQRGIALMDTPKGTIWEKII</sequence>
<dbReference type="InterPro" id="IPR032678">
    <property type="entry name" value="tRNA-synt_1_cat_dom"/>
</dbReference>
<evidence type="ECO:0000256" key="5">
    <source>
        <dbReference type="ARBA" id="ARBA00022741"/>
    </source>
</evidence>
<comment type="subunit">
    <text evidence="2 10">Monomer.</text>
</comment>
<dbReference type="InterPro" id="IPR024909">
    <property type="entry name" value="Cys-tRNA/MSH_ligase"/>
</dbReference>
<dbReference type="PANTHER" id="PTHR10890">
    <property type="entry name" value="CYSTEINYL-TRNA SYNTHETASE"/>
    <property type="match status" value="1"/>
</dbReference>
<dbReference type="EMBL" id="AP024819">
    <property type="protein sequence ID" value="BCZ18732.1"/>
    <property type="molecule type" value="Genomic_DNA"/>
</dbReference>
<feature type="binding site" evidence="10">
    <location>
        <position position="209"/>
    </location>
    <ligand>
        <name>Zn(2+)</name>
        <dbReference type="ChEBI" id="CHEBI:29105"/>
    </ligand>
</feature>
<feature type="binding site" evidence="10">
    <location>
        <position position="243"/>
    </location>
    <ligand>
        <name>Zn(2+)</name>
        <dbReference type="ChEBI" id="CHEBI:29105"/>
    </ligand>
</feature>
<comment type="catalytic activity">
    <reaction evidence="10">
        <text>tRNA(Cys) + L-cysteine + ATP = L-cysteinyl-tRNA(Cys) + AMP + diphosphate</text>
        <dbReference type="Rhea" id="RHEA:17773"/>
        <dbReference type="Rhea" id="RHEA-COMP:9661"/>
        <dbReference type="Rhea" id="RHEA-COMP:9679"/>
        <dbReference type="ChEBI" id="CHEBI:30616"/>
        <dbReference type="ChEBI" id="CHEBI:33019"/>
        <dbReference type="ChEBI" id="CHEBI:35235"/>
        <dbReference type="ChEBI" id="CHEBI:78442"/>
        <dbReference type="ChEBI" id="CHEBI:78517"/>
        <dbReference type="ChEBI" id="CHEBI:456215"/>
        <dbReference type="EC" id="6.1.1.16"/>
    </reaction>
</comment>
<keyword evidence="4 10" id="KW-0479">Metal-binding</keyword>
<organism evidence="13 14">
    <name type="scientific">Helicobacter gastrofelis</name>
    <dbReference type="NCBI Taxonomy" id="2849642"/>
    <lineage>
        <taxon>Bacteria</taxon>
        <taxon>Pseudomonadati</taxon>
        <taxon>Campylobacterota</taxon>
        <taxon>Epsilonproteobacteria</taxon>
        <taxon>Campylobacterales</taxon>
        <taxon>Helicobacteraceae</taxon>
        <taxon>Helicobacter</taxon>
    </lineage>
</organism>
<dbReference type="PRINTS" id="PR00983">
    <property type="entry name" value="TRNASYNTHCYS"/>
</dbReference>
<evidence type="ECO:0000259" key="12">
    <source>
        <dbReference type="Pfam" id="PF23493"/>
    </source>
</evidence>
<reference evidence="13 14" key="1">
    <citation type="submission" date="2021-07" db="EMBL/GenBank/DDBJ databases">
        <title>Novel Helicobacter sp. Isolated from a cat.</title>
        <authorList>
            <person name="Rimbara E."/>
            <person name="Suzuki M."/>
        </authorList>
    </citation>
    <scope>NUCLEOTIDE SEQUENCE [LARGE SCALE GENOMIC DNA]</scope>
    <source>
        <strain evidence="14">NHP19-012</strain>
    </source>
</reference>
<keyword evidence="10" id="KW-0963">Cytoplasm</keyword>
<evidence type="ECO:0000256" key="6">
    <source>
        <dbReference type="ARBA" id="ARBA00022833"/>
    </source>
</evidence>
<accession>A0ABN6I7M2</accession>
<feature type="domain" description="Cysteinyl-tRNA ligase anticodon binding" evidence="12">
    <location>
        <begin position="422"/>
        <end position="469"/>
    </location>
</feature>
<feature type="domain" description="tRNA synthetases class I catalytic" evidence="11">
    <location>
        <begin position="15"/>
        <end position="318"/>
    </location>
</feature>
<evidence type="ECO:0000256" key="10">
    <source>
        <dbReference type="HAMAP-Rule" id="MF_00041"/>
    </source>
</evidence>
<name>A0ABN6I7M2_9HELI</name>
<keyword evidence="8 10" id="KW-0648">Protein biosynthesis</keyword>
<evidence type="ECO:0000256" key="7">
    <source>
        <dbReference type="ARBA" id="ARBA00022840"/>
    </source>
</evidence>
<evidence type="ECO:0000256" key="4">
    <source>
        <dbReference type="ARBA" id="ARBA00022723"/>
    </source>
</evidence>
<dbReference type="InterPro" id="IPR009080">
    <property type="entry name" value="tRNAsynth_Ia_anticodon-bd"/>
</dbReference>
<evidence type="ECO:0000259" key="11">
    <source>
        <dbReference type="Pfam" id="PF01406"/>
    </source>
</evidence>
<evidence type="ECO:0000313" key="14">
    <source>
        <dbReference type="Proteomes" id="UP000826146"/>
    </source>
</evidence>
<evidence type="ECO:0000256" key="2">
    <source>
        <dbReference type="ARBA" id="ARBA00011245"/>
    </source>
</evidence>
<feature type="binding site" evidence="10">
    <location>
        <position position="28"/>
    </location>
    <ligand>
        <name>Zn(2+)</name>
        <dbReference type="ChEBI" id="CHEBI:29105"/>
    </ligand>
</feature>
<dbReference type="Pfam" id="PF01406">
    <property type="entry name" value="tRNA-synt_1e"/>
    <property type="match status" value="1"/>
</dbReference>
<keyword evidence="6 10" id="KW-0862">Zinc</keyword>
<dbReference type="InterPro" id="IPR014729">
    <property type="entry name" value="Rossmann-like_a/b/a_fold"/>
</dbReference>
<evidence type="ECO:0000256" key="8">
    <source>
        <dbReference type="ARBA" id="ARBA00022917"/>
    </source>
</evidence>
<keyword evidence="5 10" id="KW-0547">Nucleotide-binding</keyword>
<dbReference type="NCBIfam" id="TIGR00435">
    <property type="entry name" value="cysS"/>
    <property type="match status" value="1"/>
</dbReference>
<keyword evidence="9 10" id="KW-0030">Aminoacyl-tRNA synthetase</keyword>
<evidence type="ECO:0000256" key="9">
    <source>
        <dbReference type="ARBA" id="ARBA00023146"/>
    </source>
</evidence>
<comment type="subcellular location">
    <subcellularLocation>
        <location evidence="10">Cytoplasm</location>
    </subcellularLocation>
</comment>
<dbReference type="InterPro" id="IPR015803">
    <property type="entry name" value="Cys-tRNA-ligase"/>
</dbReference>
<protein>
    <recommendedName>
        <fullName evidence="10">Cysteine--tRNA ligase</fullName>
        <ecNumber evidence="10">6.1.1.16</ecNumber>
    </recommendedName>
    <alternativeName>
        <fullName evidence="10">Cysteinyl-tRNA synthetase</fullName>
        <shortName evidence="10">CysRS</shortName>
    </alternativeName>
</protein>
<dbReference type="SUPFAM" id="SSF52374">
    <property type="entry name" value="Nucleotidylyl transferase"/>
    <property type="match status" value="1"/>
</dbReference>